<evidence type="ECO:0000313" key="1">
    <source>
        <dbReference type="EMBL" id="HGY54955.1"/>
    </source>
</evidence>
<dbReference type="Pfam" id="PF10387">
    <property type="entry name" value="DUF2442"/>
    <property type="match status" value="1"/>
</dbReference>
<dbReference type="Proteomes" id="UP000885779">
    <property type="component" value="Unassembled WGS sequence"/>
</dbReference>
<protein>
    <submittedName>
        <fullName evidence="1">DUF2442 domain-containing protein</fullName>
    </submittedName>
</protein>
<reference evidence="1" key="1">
    <citation type="journal article" date="2020" name="mSystems">
        <title>Genome- and Community-Level Interaction Insights into Carbon Utilization and Element Cycling Functions of Hydrothermarchaeota in Hydrothermal Sediment.</title>
        <authorList>
            <person name="Zhou Z."/>
            <person name="Liu Y."/>
            <person name="Xu W."/>
            <person name="Pan J."/>
            <person name="Luo Z.H."/>
            <person name="Li M."/>
        </authorList>
    </citation>
    <scope>NUCLEOTIDE SEQUENCE [LARGE SCALE GENOMIC DNA]</scope>
    <source>
        <strain evidence="1">HyVt-577</strain>
    </source>
</reference>
<proteinExistence type="predicted"/>
<comment type="caution">
    <text evidence="1">The sequence shown here is derived from an EMBL/GenBank/DDBJ whole genome shotgun (WGS) entry which is preliminary data.</text>
</comment>
<dbReference type="InterPro" id="IPR036782">
    <property type="entry name" value="NE0471-like_N"/>
</dbReference>
<organism evidence="1">
    <name type="scientific">Caldithrix abyssi</name>
    <dbReference type="NCBI Taxonomy" id="187145"/>
    <lineage>
        <taxon>Bacteria</taxon>
        <taxon>Pseudomonadati</taxon>
        <taxon>Calditrichota</taxon>
        <taxon>Calditrichia</taxon>
        <taxon>Calditrichales</taxon>
        <taxon>Calditrichaceae</taxon>
        <taxon>Caldithrix</taxon>
    </lineage>
</organism>
<name>A0A7V4TYX1_CALAY</name>
<gene>
    <name evidence="1" type="ORF">ENK44_04595</name>
</gene>
<accession>A0A7V4TYX1</accession>
<dbReference type="AlphaFoldDB" id="A0A7V4TYX1"/>
<dbReference type="InterPro" id="IPR018841">
    <property type="entry name" value="DUF2442"/>
</dbReference>
<dbReference type="SUPFAM" id="SSF143880">
    <property type="entry name" value="NE0471 N-terminal domain-like"/>
    <property type="match status" value="1"/>
</dbReference>
<sequence length="92" mass="10559">MLPRLKEAKYKGDYKIWLKFEDGAKGVVDLEEELWGDIFLPLKDKNKFAEFVFNKELGTIVWPNGADFAPEFLYKMLRPSYVLKAPSKSGAA</sequence>
<dbReference type="EMBL" id="DRQG01000036">
    <property type="protein sequence ID" value="HGY54955.1"/>
    <property type="molecule type" value="Genomic_DNA"/>
</dbReference>
<dbReference type="Gene3D" id="3.30.2020.10">
    <property type="entry name" value="NE0471-like N-terminal domain"/>
    <property type="match status" value="1"/>
</dbReference>